<dbReference type="PROSITE" id="PS51164">
    <property type="entry name" value="CBM1_2"/>
    <property type="match status" value="1"/>
</dbReference>
<feature type="signal peptide" evidence="3">
    <location>
        <begin position="1"/>
        <end position="16"/>
    </location>
</feature>
<dbReference type="GO" id="GO:0030248">
    <property type="term" value="F:cellulose binding"/>
    <property type="evidence" value="ECO:0007669"/>
    <property type="project" value="InterPro"/>
</dbReference>
<dbReference type="PROSITE" id="PS00562">
    <property type="entry name" value="CBM1_1"/>
    <property type="match status" value="1"/>
</dbReference>
<evidence type="ECO:0000256" key="3">
    <source>
        <dbReference type="SAM" id="SignalP"/>
    </source>
</evidence>
<dbReference type="SUPFAM" id="SSF57180">
    <property type="entry name" value="Cellulose-binding domain"/>
    <property type="match status" value="1"/>
</dbReference>
<dbReference type="STRING" id="1160509.A0A3N4IBJ4"/>
<name>A0A3N4IBJ4_ASCIM</name>
<feature type="region of interest" description="Disordered" evidence="2">
    <location>
        <begin position="59"/>
        <end position="84"/>
    </location>
</feature>
<reference evidence="5 6" key="1">
    <citation type="journal article" date="2018" name="Nat. Ecol. Evol.">
        <title>Pezizomycetes genomes reveal the molecular basis of ectomycorrhizal truffle lifestyle.</title>
        <authorList>
            <person name="Murat C."/>
            <person name="Payen T."/>
            <person name="Noel B."/>
            <person name="Kuo A."/>
            <person name="Morin E."/>
            <person name="Chen J."/>
            <person name="Kohler A."/>
            <person name="Krizsan K."/>
            <person name="Balestrini R."/>
            <person name="Da Silva C."/>
            <person name="Montanini B."/>
            <person name="Hainaut M."/>
            <person name="Levati E."/>
            <person name="Barry K.W."/>
            <person name="Belfiori B."/>
            <person name="Cichocki N."/>
            <person name="Clum A."/>
            <person name="Dockter R.B."/>
            <person name="Fauchery L."/>
            <person name="Guy J."/>
            <person name="Iotti M."/>
            <person name="Le Tacon F."/>
            <person name="Lindquist E.A."/>
            <person name="Lipzen A."/>
            <person name="Malagnac F."/>
            <person name="Mello A."/>
            <person name="Molinier V."/>
            <person name="Miyauchi S."/>
            <person name="Poulain J."/>
            <person name="Riccioni C."/>
            <person name="Rubini A."/>
            <person name="Sitrit Y."/>
            <person name="Splivallo R."/>
            <person name="Traeger S."/>
            <person name="Wang M."/>
            <person name="Zifcakova L."/>
            <person name="Wipf D."/>
            <person name="Zambonelli A."/>
            <person name="Paolocci F."/>
            <person name="Nowrousian M."/>
            <person name="Ottonello S."/>
            <person name="Baldrian P."/>
            <person name="Spatafora J.W."/>
            <person name="Henrissat B."/>
            <person name="Nagy L.G."/>
            <person name="Aury J.M."/>
            <person name="Wincker P."/>
            <person name="Grigoriev I.V."/>
            <person name="Bonfante P."/>
            <person name="Martin F.M."/>
        </authorList>
    </citation>
    <scope>NUCLEOTIDE SEQUENCE [LARGE SCALE GENOMIC DNA]</scope>
    <source>
        <strain evidence="5 6">RN42</strain>
    </source>
</reference>
<keyword evidence="6" id="KW-1185">Reference proteome</keyword>
<gene>
    <name evidence="5" type="ORF">BJ508DRAFT_66261</name>
</gene>
<keyword evidence="1 3" id="KW-0732">Signal</keyword>
<evidence type="ECO:0000256" key="1">
    <source>
        <dbReference type="ARBA" id="ARBA00022729"/>
    </source>
</evidence>
<dbReference type="OrthoDB" id="70316at2759"/>
<evidence type="ECO:0000256" key="2">
    <source>
        <dbReference type="SAM" id="MobiDB-lite"/>
    </source>
</evidence>
<accession>A0A3N4IBJ4</accession>
<dbReference type="EMBL" id="ML119664">
    <property type="protein sequence ID" value="RPA83465.1"/>
    <property type="molecule type" value="Genomic_DNA"/>
</dbReference>
<dbReference type="GO" id="GO:0005975">
    <property type="term" value="P:carbohydrate metabolic process"/>
    <property type="evidence" value="ECO:0007669"/>
    <property type="project" value="InterPro"/>
</dbReference>
<proteinExistence type="predicted"/>
<dbReference type="Proteomes" id="UP000275078">
    <property type="component" value="Unassembled WGS sequence"/>
</dbReference>
<dbReference type="Pfam" id="PF00734">
    <property type="entry name" value="CBM_1"/>
    <property type="match status" value="1"/>
</dbReference>
<feature type="domain" description="CBM1" evidence="4">
    <location>
        <begin position="16"/>
        <end position="52"/>
    </location>
</feature>
<dbReference type="InterPro" id="IPR000254">
    <property type="entry name" value="CBD"/>
</dbReference>
<dbReference type="InterPro" id="IPR035971">
    <property type="entry name" value="CBD_sf"/>
</dbReference>
<evidence type="ECO:0000313" key="5">
    <source>
        <dbReference type="EMBL" id="RPA83465.1"/>
    </source>
</evidence>
<evidence type="ECO:0000259" key="4">
    <source>
        <dbReference type="PROSITE" id="PS51164"/>
    </source>
</evidence>
<feature type="chain" id="PRO_5018270077" description="CBM1 domain-containing protein" evidence="3">
    <location>
        <begin position="17"/>
        <end position="237"/>
    </location>
</feature>
<dbReference type="AlphaFoldDB" id="A0A3N4IBJ4"/>
<dbReference type="SMART" id="SM00236">
    <property type="entry name" value="fCBD"/>
    <property type="match status" value="1"/>
</dbReference>
<evidence type="ECO:0000313" key="6">
    <source>
        <dbReference type="Proteomes" id="UP000275078"/>
    </source>
</evidence>
<organism evidence="5 6">
    <name type="scientific">Ascobolus immersus RN42</name>
    <dbReference type="NCBI Taxonomy" id="1160509"/>
    <lineage>
        <taxon>Eukaryota</taxon>
        <taxon>Fungi</taxon>
        <taxon>Dikarya</taxon>
        <taxon>Ascomycota</taxon>
        <taxon>Pezizomycotina</taxon>
        <taxon>Pezizomycetes</taxon>
        <taxon>Pezizales</taxon>
        <taxon>Ascobolaceae</taxon>
        <taxon>Ascobolus</taxon>
    </lineage>
</organism>
<protein>
    <recommendedName>
        <fullName evidence="4">CBM1 domain-containing protein</fullName>
    </recommendedName>
</protein>
<dbReference type="GO" id="GO:0005576">
    <property type="term" value="C:extracellular region"/>
    <property type="evidence" value="ECO:0007669"/>
    <property type="project" value="InterPro"/>
</dbReference>
<sequence>MKITISFLAILPFALAQVGGYGQCGGNNYSGSKECQSGWHCEKLNDWYSQCLPGGGSSSSTTSTTSIPSTTPTTSITTPIPTGTGPGTTLLSGWYWIRAVAAPNFHKYLQSAPPRTASRAVIENMATAAQANIIAGQLVQTLDASGSKVLYAHVTPKAGSETKLQVTWSTEKDTYGTFSWSGDTLTWSTPGIQRQNNAAFLVCENQNLYVNLGAYAYLTPAGCVDQTIHYYNGATVD</sequence>